<feature type="transmembrane region" description="Helical" evidence="8">
    <location>
        <begin position="182"/>
        <end position="203"/>
    </location>
</feature>
<dbReference type="InterPro" id="IPR005672">
    <property type="entry name" value="Phosphate_PstA"/>
</dbReference>
<protein>
    <recommendedName>
        <fullName evidence="8">Phosphate transport system permease protein PstA</fullName>
    </recommendedName>
</protein>
<evidence type="ECO:0000256" key="7">
    <source>
        <dbReference type="ARBA" id="ARBA00023136"/>
    </source>
</evidence>
<evidence type="ECO:0000256" key="6">
    <source>
        <dbReference type="ARBA" id="ARBA00022989"/>
    </source>
</evidence>
<dbReference type="Proteomes" id="UP000885826">
    <property type="component" value="Unassembled WGS sequence"/>
</dbReference>
<comment type="subcellular location">
    <subcellularLocation>
        <location evidence="1 8">Cell membrane</location>
        <topology evidence="1 8">Multi-pass membrane protein</topology>
    </subcellularLocation>
</comment>
<keyword evidence="4 8" id="KW-1003">Cell membrane</keyword>
<comment type="caution">
    <text evidence="10">The sequence shown here is derived from an EMBL/GenBank/DDBJ whole genome shotgun (WGS) entry which is preliminary data.</text>
</comment>
<dbReference type="CDD" id="cd06261">
    <property type="entry name" value="TM_PBP2"/>
    <property type="match status" value="1"/>
</dbReference>
<dbReference type="AlphaFoldDB" id="A0A9C9JZQ3"/>
<organism evidence="10 11">
    <name type="scientific">candidate division WOR-3 bacterium</name>
    <dbReference type="NCBI Taxonomy" id="2052148"/>
    <lineage>
        <taxon>Bacteria</taxon>
        <taxon>Bacteria division WOR-3</taxon>
    </lineage>
</organism>
<evidence type="ECO:0000256" key="3">
    <source>
        <dbReference type="ARBA" id="ARBA00022448"/>
    </source>
</evidence>
<evidence type="ECO:0000259" key="9">
    <source>
        <dbReference type="PROSITE" id="PS50928"/>
    </source>
</evidence>
<evidence type="ECO:0000256" key="5">
    <source>
        <dbReference type="ARBA" id="ARBA00022692"/>
    </source>
</evidence>
<gene>
    <name evidence="10" type="primary">pstA</name>
    <name evidence="10" type="ORF">ENI34_02335</name>
</gene>
<keyword evidence="5 8" id="KW-0812">Transmembrane</keyword>
<evidence type="ECO:0000256" key="2">
    <source>
        <dbReference type="ARBA" id="ARBA00007069"/>
    </source>
</evidence>
<dbReference type="Gene3D" id="1.10.3720.10">
    <property type="entry name" value="MetI-like"/>
    <property type="match status" value="1"/>
</dbReference>
<dbReference type="GO" id="GO:0005315">
    <property type="term" value="F:phosphate transmembrane transporter activity"/>
    <property type="evidence" value="ECO:0007669"/>
    <property type="project" value="InterPro"/>
</dbReference>
<feature type="transmembrane region" description="Helical" evidence="8">
    <location>
        <begin position="252"/>
        <end position="274"/>
    </location>
</feature>
<feature type="transmembrane region" description="Helical" evidence="8">
    <location>
        <begin position="59"/>
        <end position="83"/>
    </location>
</feature>
<dbReference type="NCBIfam" id="TIGR00974">
    <property type="entry name" value="3a0107s02c"/>
    <property type="match status" value="1"/>
</dbReference>
<dbReference type="GO" id="GO:0005886">
    <property type="term" value="C:plasma membrane"/>
    <property type="evidence" value="ECO:0007669"/>
    <property type="project" value="UniProtKB-SubCell"/>
</dbReference>
<dbReference type="InterPro" id="IPR035906">
    <property type="entry name" value="MetI-like_sf"/>
</dbReference>
<dbReference type="InterPro" id="IPR000515">
    <property type="entry name" value="MetI-like"/>
</dbReference>
<comment type="similarity">
    <text evidence="2 8">Belongs to the binding-protein-dependent transport system permease family. CysTW subfamily.</text>
</comment>
<feature type="transmembrane region" description="Helical" evidence="8">
    <location>
        <begin position="12"/>
        <end position="35"/>
    </location>
</feature>
<dbReference type="GO" id="GO:0035435">
    <property type="term" value="P:phosphate ion transmembrane transport"/>
    <property type="evidence" value="ECO:0007669"/>
    <property type="project" value="InterPro"/>
</dbReference>
<feature type="transmembrane region" description="Helical" evidence="8">
    <location>
        <begin position="95"/>
        <end position="121"/>
    </location>
</feature>
<dbReference type="PANTHER" id="PTHR43470:SF3">
    <property type="entry name" value="PHOSPHATE TRANSPORT SYSTEM PERMEASE PROTEIN PSTA-RELATED"/>
    <property type="match status" value="1"/>
</dbReference>
<name>A0A9C9JZQ3_UNCW3</name>
<evidence type="ECO:0000256" key="1">
    <source>
        <dbReference type="ARBA" id="ARBA00004651"/>
    </source>
</evidence>
<evidence type="ECO:0000256" key="4">
    <source>
        <dbReference type="ARBA" id="ARBA00022475"/>
    </source>
</evidence>
<keyword evidence="3" id="KW-0813">Transport</keyword>
<reference evidence="10" key="1">
    <citation type="journal article" date="2020" name="mSystems">
        <title>Genome- and Community-Level Interaction Insights into Carbon Utilization and Element Cycling Functions of Hydrothermarchaeota in Hydrothermal Sediment.</title>
        <authorList>
            <person name="Zhou Z."/>
            <person name="Liu Y."/>
            <person name="Xu W."/>
            <person name="Pan J."/>
            <person name="Luo Z.H."/>
            <person name="Li M."/>
        </authorList>
    </citation>
    <scope>NUCLEOTIDE SEQUENCE</scope>
    <source>
        <strain evidence="10">HyVt-388</strain>
    </source>
</reference>
<evidence type="ECO:0000313" key="11">
    <source>
        <dbReference type="Proteomes" id="UP000885826"/>
    </source>
</evidence>
<dbReference type="PANTHER" id="PTHR43470">
    <property type="entry name" value="PHOSPHATE TRANSPORT SYSTEM PERMEASE PROTEIN PSTA-RELATED"/>
    <property type="match status" value="1"/>
</dbReference>
<dbReference type="PROSITE" id="PS50928">
    <property type="entry name" value="ABC_TM1"/>
    <property type="match status" value="1"/>
</dbReference>
<evidence type="ECO:0000256" key="8">
    <source>
        <dbReference type="RuleBase" id="RU363043"/>
    </source>
</evidence>
<sequence>MKIRVVKQSIALTLVRLSVLVSIIFLFVFFILIIAKGGKVLSLSFLTEAPREAMTKGGIFPAIIGTFYLTVVAISFAFPLGVLTSIYLTEYAKPAWLVSTIRIAINTLAGVPSIVFGLFGLAVFVNIFGFGVSILSGSLTLGILILPIIINASEEAIKTVPKDFREASLSLGATKRQTILKVVLPTALPNILTGAIISVGRAAGETAPILFTAATFYTRKLPKSISDEVMALPYHIYALMTEGTNPKYQVPIAYGTAVVLLFLILIVNAVAIVIRYRARRKKKW</sequence>
<dbReference type="EMBL" id="DRIG01000027">
    <property type="protein sequence ID" value="HEC77964.1"/>
    <property type="molecule type" value="Genomic_DNA"/>
</dbReference>
<feature type="domain" description="ABC transmembrane type-1" evidence="9">
    <location>
        <begin position="63"/>
        <end position="271"/>
    </location>
</feature>
<keyword evidence="7 8" id="KW-0472">Membrane</keyword>
<keyword evidence="6 8" id="KW-1133">Transmembrane helix</keyword>
<dbReference type="Pfam" id="PF00528">
    <property type="entry name" value="BPD_transp_1"/>
    <property type="match status" value="1"/>
</dbReference>
<accession>A0A9C9JZQ3</accession>
<evidence type="ECO:0000313" key="10">
    <source>
        <dbReference type="EMBL" id="HEC77964.1"/>
    </source>
</evidence>
<feature type="transmembrane region" description="Helical" evidence="8">
    <location>
        <begin position="127"/>
        <end position="150"/>
    </location>
</feature>
<proteinExistence type="inferred from homology"/>
<dbReference type="SUPFAM" id="SSF161098">
    <property type="entry name" value="MetI-like"/>
    <property type="match status" value="1"/>
</dbReference>